<protein>
    <submittedName>
        <fullName evidence="1">Uncharacterized protein</fullName>
    </submittedName>
</protein>
<sequence length="830" mass="92134">MARATAEATLTSSQSRLDLLADVCKFGKLNGTERQELFSSFEKGSSGVRDVLHSWSRRQLKDYLNIKTGVEKKYTSYSKHKLIDRLLSIGLTKSDELRTPCPDELQNVREEVETVTSKVGKGESPSRETNLPGNVSLTTEQQSETSTVCKNSACRGKLSVTDLFCKRCSCCICHLFDDNKDPSLWIVCNGRLDDKKGGCNLSCHVECALKLQVAGVTQRETVNLDGSFCCPSCGTVSDLIECLKKQLFIAKEARRIDILCYRLYLAYRLLTGTTHYQKLFSIVSDAAHKLEEEIGPLNEASSKLVRGIVSRLSSGAEVQKLLQSALQKVEHYFLEAESRRELGLQGTIFSLSDNLLEKQDQLEGDIKAKYSLHFIDVTSMSITVSWNNPNCGAAQEVTVQKLWHCKANETVFLSAPTIELSNSEQEATFCDLEAGTQYAFKLLAFGRKGIVAQAEGVCFTKDTRDNLHNSSTKVQPKTAGKSESMYLGVLDLLKPSVSSLAIDDLDTTFKVRNLGNALHTRQLESSATEPMLSGIQSNCREEGLKCEQLENLTSDGSLPLNVNGCMNAPAKPAAILFEGGNKKRRRASTTRTQEKASTSNHDPDSCKGATEMLVNLQPVTNKSILDTSIQSECVIRVLNAELSPSVSRSKDSADAHPSESLVTDVLPAGIATSKDMSGAHHKPHGCEIENFTDSNSQQNDEFQLILHPSIEGEVTELNPRKRIAGEFRQGQSLTKWELPHQQQNDPRSKSDDFFEFWVKIVRWLECEGHLGAHFRMRFLSWLGLRATEREKRVITAFFNSMLDDPTSLAEQLMDTFQEIVTKPRAAKVVE</sequence>
<keyword evidence="2" id="KW-1185">Reference proteome</keyword>
<organism evidence="1 2">
    <name type="scientific">Diphasiastrum complanatum</name>
    <name type="common">Issler's clubmoss</name>
    <name type="synonym">Lycopodium complanatum</name>
    <dbReference type="NCBI Taxonomy" id="34168"/>
    <lineage>
        <taxon>Eukaryota</taxon>
        <taxon>Viridiplantae</taxon>
        <taxon>Streptophyta</taxon>
        <taxon>Embryophyta</taxon>
        <taxon>Tracheophyta</taxon>
        <taxon>Lycopodiopsida</taxon>
        <taxon>Lycopodiales</taxon>
        <taxon>Lycopodiaceae</taxon>
        <taxon>Lycopodioideae</taxon>
        <taxon>Diphasiastrum</taxon>
    </lineage>
</organism>
<reference evidence="2" key="1">
    <citation type="journal article" date="2024" name="Proc. Natl. Acad. Sci. U.S.A.">
        <title>Extraordinary preservation of gene collinearity over three hundred million years revealed in homosporous lycophytes.</title>
        <authorList>
            <person name="Li C."/>
            <person name="Wickell D."/>
            <person name="Kuo L.Y."/>
            <person name="Chen X."/>
            <person name="Nie B."/>
            <person name="Liao X."/>
            <person name="Peng D."/>
            <person name="Ji J."/>
            <person name="Jenkins J."/>
            <person name="Williams M."/>
            <person name="Shu S."/>
            <person name="Plott C."/>
            <person name="Barry K."/>
            <person name="Rajasekar S."/>
            <person name="Grimwood J."/>
            <person name="Han X."/>
            <person name="Sun S."/>
            <person name="Hou Z."/>
            <person name="He W."/>
            <person name="Dai G."/>
            <person name="Sun C."/>
            <person name="Schmutz J."/>
            <person name="Leebens-Mack J.H."/>
            <person name="Li F.W."/>
            <person name="Wang L."/>
        </authorList>
    </citation>
    <scope>NUCLEOTIDE SEQUENCE [LARGE SCALE GENOMIC DNA]</scope>
    <source>
        <strain evidence="2">cv. PW_Plant_1</strain>
    </source>
</reference>
<comment type="caution">
    <text evidence="1">The sequence shown here is derived from an EMBL/GenBank/DDBJ whole genome shotgun (WGS) entry which is preliminary data.</text>
</comment>
<dbReference type="Proteomes" id="UP001162992">
    <property type="component" value="Chromosome 10"/>
</dbReference>
<evidence type="ECO:0000313" key="2">
    <source>
        <dbReference type="Proteomes" id="UP001162992"/>
    </source>
</evidence>
<proteinExistence type="predicted"/>
<dbReference type="EMBL" id="CM055101">
    <property type="protein sequence ID" value="KAJ7541528.1"/>
    <property type="molecule type" value="Genomic_DNA"/>
</dbReference>
<evidence type="ECO:0000313" key="1">
    <source>
        <dbReference type="EMBL" id="KAJ7541528.1"/>
    </source>
</evidence>
<accession>A0ACC2CHJ4</accession>
<gene>
    <name evidence="1" type="ORF">O6H91_10G064000</name>
</gene>
<name>A0ACC2CHJ4_DIPCM</name>